<evidence type="ECO:0000313" key="1">
    <source>
        <dbReference type="EnsemblPlants" id="QL07p017338:mrna:CDS:2"/>
    </source>
</evidence>
<dbReference type="EMBL" id="LRBV02000007">
    <property type="status" value="NOT_ANNOTATED_CDS"/>
    <property type="molecule type" value="Genomic_DNA"/>
</dbReference>
<proteinExistence type="predicted"/>
<accession>A0A7N2R7J5</accession>
<reference evidence="1 2" key="1">
    <citation type="journal article" date="2016" name="G3 (Bethesda)">
        <title>First Draft Assembly and Annotation of the Genome of a California Endemic Oak Quercus lobata Nee (Fagaceae).</title>
        <authorList>
            <person name="Sork V.L."/>
            <person name="Fitz-Gibbon S.T."/>
            <person name="Puiu D."/>
            <person name="Crepeau M."/>
            <person name="Gugger P.F."/>
            <person name="Sherman R."/>
            <person name="Stevens K."/>
            <person name="Langley C.H."/>
            <person name="Pellegrini M."/>
            <person name="Salzberg S.L."/>
        </authorList>
    </citation>
    <scope>NUCLEOTIDE SEQUENCE [LARGE SCALE GENOMIC DNA]</scope>
    <source>
        <strain evidence="1 2">cv. SW786</strain>
    </source>
</reference>
<reference evidence="1" key="2">
    <citation type="submission" date="2021-01" db="UniProtKB">
        <authorList>
            <consortium name="EnsemblPlants"/>
        </authorList>
    </citation>
    <scope>IDENTIFICATION</scope>
</reference>
<sequence>MAPSSSTVLPHFMLSGWATNDLGVSKKKGTCGGIICLQRNSFEPWKLRVHSARVPTNRGHRLIVAANPTEAAVIPNKPLITKEDLVAYFASGCKPKTEWRYGF</sequence>
<dbReference type="InParanoid" id="A0A7N2R7J5"/>
<dbReference type="EnsemblPlants" id="QL07p017338:mrna">
    <property type="protein sequence ID" value="QL07p017338:mrna:CDS:2"/>
    <property type="gene ID" value="QL07p017338"/>
</dbReference>
<organism evidence="1 2">
    <name type="scientific">Quercus lobata</name>
    <name type="common">Valley oak</name>
    <dbReference type="NCBI Taxonomy" id="97700"/>
    <lineage>
        <taxon>Eukaryota</taxon>
        <taxon>Viridiplantae</taxon>
        <taxon>Streptophyta</taxon>
        <taxon>Embryophyta</taxon>
        <taxon>Tracheophyta</taxon>
        <taxon>Spermatophyta</taxon>
        <taxon>Magnoliopsida</taxon>
        <taxon>eudicotyledons</taxon>
        <taxon>Gunneridae</taxon>
        <taxon>Pentapetalae</taxon>
        <taxon>rosids</taxon>
        <taxon>fabids</taxon>
        <taxon>Fagales</taxon>
        <taxon>Fagaceae</taxon>
        <taxon>Quercus</taxon>
    </lineage>
</organism>
<protein>
    <submittedName>
        <fullName evidence="1">Uncharacterized protein</fullName>
    </submittedName>
</protein>
<dbReference type="Gramene" id="QL07p017338:mrna">
    <property type="protein sequence ID" value="QL07p017338:mrna:CDS:2"/>
    <property type="gene ID" value="QL07p017338"/>
</dbReference>
<evidence type="ECO:0000313" key="2">
    <source>
        <dbReference type="Proteomes" id="UP000594261"/>
    </source>
</evidence>
<name>A0A7N2R7J5_QUELO</name>
<keyword evidence="2" id="KW-1185">Reference proteome</keyword>
<dbReference type="Proteomes" id="UP000594261">
    <property type="component" value="Chromosome 7"/>
</dbReference>
<dbReference type="AlphaFoldDB" id="A0A7N2R7J5"/>